<dbReference type="Proteomes" id="UP000462212">
    <property type="component" value="Unassembled WGS sequence"/>
</dbReference>
<dbReference type="PROSITE" id="PS00012">
    <property type="entry name" value="PHOSPHOPANTETHEINE"/>
    <property type="match status" value="1"/>
</dbReference>
<dbReference type="SMART" id="SM00823">
    <property type="entry name" value="PKS_PP"/>
    <property type="match status" value="2"/>
</dbReference>
<dbReference type="InterPro" id="IPR020845">
    <property type="entry name" value="AMP-binding_CS"/>
</dbReference>
<dbReference type="CDD" id="cd19534">
    <property type="entry name" value="E_NRPS"/>
    <property type="match status" value="3"/>
</dbReference>
<evidence type="ECO:0000256" key="2">
    <source>
        <dbReference type="ARBA" id="ARBA00022553"/>
    </source>
</evidence>
<dbReference type="GO" id="GO:0019748">
    <property type="term" value="P:secondary metabolic process"/>
    <property type="evidence" value="ECO:0007669"/>
    <property type="project" value="UniProtKB-ARBA"/>
</dbReference>
<keyword evidence="3" id="KW-0436">Ligase</keyword>
<feature type="domain" description="Carrier" evidence="6">
    <location>
        <begin position="800"/>
        <end position="876"/>
    </location>
</feature>
<evidence type="ECO:0000259" key="6">
    <source>
        <dbReference type="PROSITE" id="PS50075"/>
    </source>
</evidence>
<gene>
    <name evidence="7" type="primary">NRPS1</name>
    <name evidence="7" type="ORF">LSUB1_G003586</name>
</gene>
<feature type="domain" description="Carrier" evidence="6">
    <location>
        <begin position="7224"/>
        <end position="7300"/>
    </location>
</feature>
<protein>
    <submittedName>
        <fullName evidence="7">Nonribosomal peptide synthetase</fullName>
    </submittedName>
</protein>
<dbReference type="PANTHER" id="PTHR45398:SF1">
    <property type="entry name" value="ENZYME, PUTATIVE (JCVI)-RELATED"/>
    <property type="match status" value="1"/>
</dbReference>
<feature type="domain" description="Carrier" evidence="6">
    <location>
        <begin position="6135"/>
        <end position="6211"/>
    </location>
</feature>
<feature type="compositionally biased region" description="Polar residues" evidence="5">
    <location>
        <begin position="5928"/>
        <end position="5941"/>
    </location>
</feature>
<feature type="domain" description="Carrier" evidence="6">
    <location>
        <begin position="4978"/>
        <end position="5055"/>
    </location>
</feature>
<dbReference type="CDD" id="cd19542">
    <property type="entry name" value="CT_NRPS-like"/>
    <property type="match status" value="4"/>
</dbReference>
<dbReference type="CDD" id="cd05918">
    <property type="entry name" value="A_NRPS_SidN3_like"/>
    <property type="match status" value="5"/>
</dbReference>
<dbReference type="InterPro" id="IPR020806">
    <property type="entry name" value="PKS_PP-bd"/>
</dbReference>
<dbReference type="GO" id="GO:0031177">
    <property type="term" value="F:phosphopantetheine binding"/>
    <property type="evidence" value="ECO:0007669"/>
    <property type="project" value="InterPro"/>
</dbReference>
<dbReference type="FunFam" id="3.30.559.10:FF:000016">
    <property type="entry name" value="Nonribosomal peptide synthase Pes1"/>
    <property type="match status" value="3"/>
</dbReference>
<dbReference type="OrthoDB" id="416786at2759"/>
<dbReference type="PANTHER" id="PTHR45398">
    <property type="match status" value="1"/>
</dbReference>
<keyword evidence="1" id="KW-0596">Phosphopantetheine</keyword>
<dbReference type="InterPro" id="IPR023213">
    <property type="entry name" value="CAT-like_dom_sf"/>
</dbReference>
<dbReference type="Pfam" id="PF00550">
    <property type="entry name" value="PP-binding"/>
    <property type="match status" value="6"/>
</dbReference>
<dbReference type="Gene3D" id="3.30.559.30">
    <property type="entry name" value="Nonribosomal peptide synthetase, condensation domain"/>
    <property type="match status" value="10"/>
</dbReference>
<dbReference type="Pfam" id="PF00501">
    <property type="entry name" value="AMP-binding"/>
    <property type="match status" value="5"/>
</dbReference>
<evidence type="ECO:0000256" key="5">
    <source>
        <dbReference type="SAM" id="MobiDB-lite"/>
    </source>
</evidence>
<dbReference type="FunFam" id="3.30.559.30:FF:000003">
    <property type="entry name" value="Nonribosomal peptide synthase SidD"/>
    <property type="match status" value="2"/>
</dbReference>
<feature type="domain" description="Carrier" evidence="6">
    <location>
        <begin position="3414"/>
        <end position="3490"/>
    </location>
</feature>
<organism evidence="7 8">
    <name type="scientific">Lachnellula subtilissima</name>
    <dbReference type="NCBI Taxonomy" id="602034"/>
    <lineage>
        <taxon>Eukaryota</taxon>
        <taxon>Fungi</taxon>
        <taxon>Dikarya</taxon>
        <taxon>Ascomycota</taxon>
        <taxon>Pezizomycotina</taxon>
        <taxon>Leotiomycetes</taxon>
        <taxon>Helotiales</taxon>
        <taxon>Lachnaceae</taxon>
        <taxon>Lachnellula</taxon>
    </lineage>
</organism>
<dbReference type="SUPFAM" id="SSF47336">
    <property type="entry name" value="ACP-like"/>
    <property type="match status" value="6"/>
</dbReference>
<evidence type="ECO:0000256" key="1">
    <source>
        <dbReference type="ARBA" id="ARBA00022450"/>
    </source>
</evidence>
<dbReference type="InterPro" id="IPR036736">
    <property type="entry name" value="ACP-like_sf"/>
</dbReference>
<evidence type="ECO:0000313" key="8">
    <source>
        <dbReference type="Proteomes" id="UP000462212"/>
    </source>
</evidence>
<dbReference type="SMART" id="SM01294">
    <property type="entry name" value="PKS_PP_betabranch"/>
    <property type="match status" value="1"/>
</dbReference>
<comment type="similarity">
    <text evidence="4">Belongs to the NRP synthetase family.</text>
</comment>
<dbReference type="FunFam" id="3.30.559.30:FF:000005">
    <property type="entry name" value="Nonribosomal peptide synthase Pes1"/>
    <property type="match status" value="3"/>
</dbReference>
<evidence type="ECO:0000313" key="7">
    <source>
        <dbReference type="EMBL" id="TVY42319.1"/>
    </source>
</evidence>
<feature type="compositionally biased region" description="Polar residues" evidence="5">
    <location>
        <begin position="5955"/>
        <end position="5965"/>
    </location>
</feature>
<feature type="region of interest" description="Disordered" evidence="5">
    <location>
        <begin position="5897"/>
        <end position="5971"/>
    </location>
</feature>
<sequence length="7945" mass="883744">MAPGTISANREDFLFSNLDDAVPCRFPPFEHLTSNETHFTSTHIQLAHADRLRALLAKDPDAIRSTICLAWALLLHKYVGQDDVLFAYRNVTSAENTIDVPVIRILFEKSILLADLIGKVRQLGHLGSQSVSSVSLMHLCNTAVIFDNSVDSMLKKEMSNPLLLSQELKQVGHIAPLCYPMLADEQFTQFSLCLEVRITRDEQKVVLHHDCNKTSTEQALNIASTVDRLLSEILTRPNASVADLNCVSDRNIKEITAWNTRPLEVVERCIHEVIHDQTLCKPNAEAVCDEQRTLSYRDLDQMSSRLAGYLLTLGLGPGVLVPLCFEKEVWNVVCMIAVLKTGAAFVPFNPDAPIAHLRALSLDVAATVILCSQQHAGMLLPVAEHIVPVDGEMIGHLPKSNAANRLAQSSDLAYVIFTSGTTGQPKGTMIEHRSFCSGAKAHAPAMLINSRSRVLQFAAHTFDASLVEILTTLMVGGVVCIPSEDQRLNNITLAINQMGVNWAVLTPSFVGFINPVDVPGLKTLTLAGEAMSQTHISTWSHISLINGYGPSECSVAAAVNSHVTPSTSPTHIGSATGAHLWVVEQSDYNCLVPVGCVGELLVQGPTLARGYYGQPDKTTESFIPTTTFAPLFNADKQNWRFYRTGDLVRQSSDGTLMFIGRKDTQVKVHGQRVELGEVEHHINVDPDVKHALALLPKSGYLKDRLVAVLSLKSSNEVSGNLNFTLVDGNWPEIMRQRLLSRLPSHMVPSMWLIIEKVPTLPSGKLDRRITATWVESMDENSYRRIVDAQLSENTLGTFGGPTTEMENKLRQIWSHVLNIELDHIGLESAFLSLGGDSISAMQVKGQCVKEDISLGVQEILRSKGIKQLAQCAKALEHQMHHEELLNQNFDLSPIQNLFFELPNQGQGHFNQSFFLRVTRKIQKEDLRTAVETIVKRHSMLRARFENTNKGWQQWITPDISTSYRLKAHQIDDRTEATIAISDSQTCLDPTSGPLFAVDLFDVDGSDQLLFMVGHHLVIDLVSWRIILEDLEELLINRSSPPTQKPLSFQTWCQFQAEDCQKLAVDKVLPIRDVPSGDTEYWGMTNHANTYGQVKCEGFEVDTTTTSRLSTLCHETLRTETIDLLLSSLIHSFSLIFTDRPAPAIYNEGHGREKISGIAADLSRTVGWFTIMYPVCVPPTVSRDLVNTVKEVKDLRRRIPDNGRPYFASRCLTDKGKAKFGKSSTLEVTFNYLGQYQQLERKGALLTPVEDMAGEAKGAGGTADVGHDTPRFGLFEISAVIVQGKLRFSFTFNRDMMHQDKISNWITACQSTINLLTETLAKMEPEATPGDFPLLSLTTENFTSMINSSLPPLGISSIDDVEDIYPCSSMQEGLLISQTKSSAFYAVHVICELKVRNGIRANSKRLQLAWLKVVRRHPLLRTVFIDSVSKDDGLYDQVVLKQVLSKVIIEHYTHEDEALSMLAKTRSLEHDNSRPPHRFTICDTSEGKIFCKLEISHAIMDGTSMSIILRDLAAAYENLLPQRPGPLYSDYISYLQNQPSDVSIDYWKSYLSGLDVCSFPQLNDGQVSEKSLKTIRLDFKPSQFLELQKFCDGNGVTFSNVLHTAWGLTLRSFTSSEDTCFGYLTSGRDAPVDGIEDTVGPFINLLVCRVRTTPASRLGAVLDQVQKDYIDSLPYRTTSLAEVQHALRLSGTALFNTALSYRRLPSESNAGSTNVSFSECLPTYDPTEYSISLNIEASDENVAIDLDYWTDYISNGQAVNVGSTFMQCLRNIVFHSTETIESLDHFSKESREQVYRWNATMPQTVDDCVHTIIEQQAEMRPGAPAVCGFDLELNYGELNDISGRLAFLLSGMGIGPETFVPTCFDKSSYAIVSMLSVLKAGAAAVPLDATHPRSALELRVRDTDAKVVLASPSRAELFSDMDVHVIPVCKELLDKLPSPGDWKCSTVGPNNAAFVIFTSGSTGTPKGVVLENKAICSSGLATGSAYGWGPGSRVLQFASYTFDNSLAEIFVALMRGGCVCVPSEHDRFNNLAEAVNKLGVNFMDITPTVASLLHPSDVPNVKSLSLGGEPLTKDNIEVWGDAVALHCCYGPSECSINSTWNGDLRRSTEATNIGKSIGSVSWIVDPSNHDRLVPIGCVGELLIEGPILARGYLNDPDKTSEAFIRNPMWASGRNDRFYKTGDLCRYNSDGSITYLGRKDTQVKLNGQRLELGEIEHHVKRNLNIDVKSAVELIPVSAAAKALAVFICLSSGGDASPNEFLLAMSDEVRSISAALEAAISAALPAYMVPSVYIPVSSMPMTSSGKLDRRKLRTVCQSLSGDQITGYKLARRTGRQPSTEMEKLLAHLWESVLNLDYSVGADDNFFKCTGDSITAMRLIAAARAEGVCLSVADIFRKPRLSDLAADATLLSSFDNITSQLAIERFSLLRINKSIPELLAELASQCHMEIKSIYDVYPCTSLQQGLIALSSKDPGAYVAQNIYRLPPGINLDRFRSAWEKVVEAEIILRTRIVHTESLGFLQVITGDPITWHEIANLSDFVEQDRQLPSYNGGPLSRYTIVESPASTHFVWTAHHAIYDGWCISLLLERVEACYHDIRNVDMAIGAGYPRFIKFLSEINASESDDFWRSRLSGTTSIHFPTLPNPTYRIHATSTSSHSASLIRETGSHITLPSVIRASWALVVAIYSGSSDDVVFGETLTGRDAPVPDLANIIGPTLATVPTRVRIDAEASIGKFLEDIQAQSAEAIPYQYSGLQHIKHLSDDAAIACGFQNLLAIHHDSKEVADGFWDLQSSGTTGTNFYSYPLTVSCQVGENEVTIDAYYDKDVISSWLVDQMLRQFEFVLSVLNCPDNQRLKLGQVKMLKPEDEQAILNWNSTKPRVVNECIHDMISRRVLQQPKWGLAIDAHDVKLSYWELDRLSTQLAHYLLEQKLENTLIPVCFDKSAFTICSMVAILKCGAAFVPLDPAAPVARLRDIIKDTDARTVLCSPRLLGLCGLVASDAIAVDLEMIEKLPKHEESLPAVDSNSVAYVIYTSGSTGKPKGTIVQHNAFCAGAVEHGPALGMLSSSRVLQFASYTFDASLLEILTSLIIGACICVPDEDSRMNRITDVINELNITWTLLTPSFIQTIQPSAVPTLRTLVLGGEAMSQTHISTWADKLELINAYGPSECAVVATANPQMTLSTDPSNMGRAVGCCSWITDRSNPNRLVPIGSVGELIVEGPILAQGYLNNNSKTEEVFIKNPEWSLAQNHPANTAPRRFYRTGDLVKYAADGSLLFCGRHDHQTKIRGQRIELGEVEVHLKTDPAIQHALVTIPKAGFCTKRLVSVLSLQELATTNIMARGLNIVNREARAFYLAAIRDRLRDYLPGYMIPSNWVIVEGLPLLPSGKLDRKRIEKWVEEMSSEVYHQISDVESAFKKTTGTAVERQLQAIWGAALNLSPDHIGLQQNFLSAGGDSISAMQVMSSCRAGGLGVTVQDIIQSKSISHLALRVTLPEAESSHEEELDADFDLSPIQKLYFECVGDKFNHFNQSVLLRLTRNITSESLALAVESLMLSHSMLRARFNKIATGEWKQQISRNISNSYHYSVTTTTRDQLDSLIETRQKGLDIQNGPIFAVDLFNISDERSQILSLISHHLAIDVVSWRIILQDLEDMLNTGALKLQSSIPFQAWSRLQTEHSQQSIPKRLFHPEDIPNADFSYWDMVDKPNVYGDTIEDGFEIDTETTLLLLGVCHESLQTEPVDVFLGAVLQSFHKVFSDRATIPAVYNEAHGRETWASKLDVSRTVGWFTTMCPIYLPSSLDVETDLINTIRWTKDLRNRIPDKGRPYFAYRLLTEEGRERFSNHCPEITLNYLGKMQQLERKETLFHAVEGVKNFDIGADVPRFALFEISIVVENSTLKVSFSYNRRMKRQAKIRHWVVACQRSLEDAAKTLTQSKVESTLSNFPLIPLTYNGISKLVEKLPQLGVSSLADIEDVYPCSSTQQGMLLAQLKDPNLYAYSAIFEAKPKEFETQVDVRLLAEAWQAVVRRHATLRTIFTDSVCEDGLTDQVVLKDKIARVSWLECEDSQVFSTLQEQQSLNFQDSQPPHRFTLCKTDGNRVWCKLEISHSICDGTSIPILLRDLSNAYEDAYSRDVAGFLATNDDTAQNKSTYNVIGPLYSDYIAHIQASLPDDEINYWKNYLSDVEPCLLTSLNDGVHETKVLRSLVLNLSKAVELRLFCNENGLTLSNVLQLTWAILLRLYNGSEEVCFGYLTSGRDAPIRGIQDAAVGAFINMLTCRSNLSSSTKMSQALEQIQTDFIHGMAHQSCSLAEVQHELGLSGTHLFNTAFTFQKRSSSTHISGSALSFNIVDTQDPSEYDVTVNVEAFESAIEIHFGYWSTTLSAPQASNLAQTFEHVVNTIIENNPESAIGDLNFFGERSREQVLAWNQNLPPKANRCIHEIVQQQTRTYPKSKQAVCSWDAELSYIELDKLATRLAAKLIELGVGPEIFVPLCFEKTAWAVVSMVAVMKAGGAFVPLDHTHPQGRLHQFIDDVDAKVVLCSRQNYEKISAVSKHVLVVDRGIVDQLDKTPTFLPIVSPDNVAYAIFTSGTTGRPKGTLIEHGAFCTSAVEHSKAMHMRSDSRVFQFASYTFDASVMEILTSLIVGACICIPSDQDRMNDIPGAIKRMGITWTLLTPSVASTLFPKSVPSLKTLVTGGEAMAAGHIAKWKGKVAIVNAYGPSETSVIASTSTKVDERGNEINGDPSNIGHAVGGRTWVVDPRDYNKLVPIGCVGELVVEGRTVARGYLKNEQKTAEVFVNDPAWLRHFQHKERVYRTGDLVRYNSDGSLSFVARKDTQVKLNGQRIELGEIEHHVKTMLPDDYQSAVELVAPTSNRSTKALAAFFSSAINNSSSDTEDERISGFDDILLSMSEGARAIAKNLDSSLASVLPTYMIPSFYIPVTKMPWTSSGKLDRSRLRNIVQSLPKEATNPYRLATSETYTSRVPTSPIERKLQKLWETVLSISKQDSVGLEDHFFRLGGDSVSAMRLVGLSRADGILLSVMGIFRNPRLCDMASICSAVKEEHSSELVPFSLLKHSESIDDVVHELVEQCHVPREKIQDAYPCSLLQEGLITLSMKQQGAYVAQNVFLLPNDLDLDRFKQAWQATLQEVDILRTRVVHMNSSSFLQVVLQAEPIEWKTYTNLQKISDVQVQLPLYNGGPLTEYTIVTDVESNERHFVWSIHHALYDGWSLPMVLKRVETAYFDSGSSLPKMSYALFIKYLSEVDEPASDEFWRKRLSGSSPLQFPQNQHSSSDRPMNNQTLIHSVQISQNTSSMGITLPSIIRAAWSMVLASYSGSNDVVFGETLAGRDIPIHGIAEIIGPTFTTVPNRIQVHPHRRIIQFLQEIQKMATEVIPYQHAGLQRIKRLDRDADLACDFQNLLVIQTADEDIQNDMWNIQGTGVASNFFTYPLVLECKGNSKKVDITAHYDENVLSAWEIQRIMYQLDNVLKQLSDLHNFGANAVLDEINVFSAEDKELVREWNSTKPELVDACIHEEFEEMAFSQPDSLAITAWDGQFTYAELKNESTRLAYHLVGQGIGPEVFVPICIDKSKWAIVTILAILMAGGAYVPLDPSAPTSRHQEMIKDVGATIVICSPNYSSRYTSIIEKPITISQEMLDNLPKKSLLGQDLLHRATSRNSCYAIFTSGSTGRPKGTVVEHRAIATSSAAMRRTLLMKPSSRVFQFASFTFDVSVLETLTALTNGSCICIPSEKQRVGDVAGAIDSLKASWAFLTPSVANLIEPATVPSLEILVCGGEAMSVDNVLKWASKVTLVNGYGPTEASVIAIANPEVSTQRDASNIGRALSSGHAWIVDSQDHNQMAPVGCVGELLLEGPLLAREYINNESKTEEAFIERPSWADAFDLPKPMARPSTLRSQSSQSGNSSNYHQRPPLSRLQSNQSGRFSFTGKNVHHPPMLRSPSDDSQISRTSPPSKMYKTGDLCKYSYDGSLIFIGRKDHQVKLNGQRMEPGEIEHTLDNYPEVQHALVALPRSGPFKNRLLAVVTLNDLATIEITKDGCELIEEGPRAVTARSKVNGVRSRLSETLPPFMVPASWLVVESIPLLPSGKLDRRSVETWLSSIDEETYEKIMNAEEEEEGTIRVTESALLVQQIVSRVLNLPTHRVKLTKSFVALGGDSIAAMQFMALCRKERLNFSLSEVLKTKSIHLLASNAHYEDAVQHQAETFETAFDLSPIQQLYFQSQSDGFYEKEARFNQSFSLEITRRVASQDLNYAIETIVREHSMLRARFSRNSAGKWQQRLTRDISSSYRYRFHELDTADQILDIVSHSQSSLDIQQGPLFVVDYFNIVGRQMVFLAAHHLIIDMVSWRILIQDLEDILNTGGISSEKPLSFQIWNAMQQEHSQRATTQSKIRKLPIAAAPADLDHWGMDKVANTYGDVLSESFTVNETFTSLALDESNKALRTEPLDLFLAAIAHSFSRVFVNRRTPSVFMESHGREPFDSSIDLSRTAGWFTTIAPIHVDVDTDDDDVVETVKRMKDNRRKLSDNGRPYFAHQFLTANGRAQSQPSMEIIFNYLGRMQQLEHDDSLFQQWTYPEDDETSKLIADVGPKATRLALFEISAAVVKGQIQFSFLYNSRMQHQRDIRRWVNECRETFEEIVQRLATSTESPTFTLSDFPLLPISYQELEKIVSKSLPQVEDIYPCAPLQEGLLISQLKTPSLYHFHAVFEVHPPSAQNGISIDAQRLAKAWQRVVDYHGALRTVFADSIYKGDIFNQITVKSADSGIVVLRCDGGEAEALEKLKTVTILEGNYKKQPRLPHQAVICQTSSGKVYFKAEINHVVIDGASASIVLRDLAAAYHGTLPEGLGPLYSNYVAYIKSNPVDESIKFWKSYLEGTQACYFPNLNAASDDERRLGSVTMSFDRYVELQDMCKEMNVTLANLMQVAWAFCLRHYTKTNDVCFGYLTSGRDAPVDKIQSTIGAFINMLCCRIKFSKQSTITEVFRKTQDNYLESLEHQHCSLAQVQHDIMAGQALFNTAVSIQSSGASDGVEDTSISFEPVAAHDPSEYAMTLNIRTLQGDEGVVFRYWSNIVSDEQASSLAEMLARILDNFIDKPHQLVEDVNVSEPIIESRDQTLRNEMTLEKKSEEEQPRLWNSETELRTMVSSCVQEILDQLFKSGALVSYDHQGLHNNINITTQHIVSPVIEYTKMQIPPITEKVEKPKRKSFYEPKAFSKGGNVEQKLLSIWSELLQVSGDLVENETNFFELGGDSIVAMQMVGAAREEDLPLTVANIFRHPTFADMAAAIQLAQDPDEIEEFSDESQYDEVREARSQDLPNAMYQRYSLLDAANVDAFLQENICPKVRAFRGGIIDAFPVTDFQALAVMGTLMESKWMLNYFFLEGRGPLDLKRLKIAVSRIVDSFDILRTVFVPYGNRFLQVILRKLQPSFTVHETDNLAHFMTELQKKDREYTTRLGESFLQFTIARENGSNRHRIIIRMSHAQYDGVCLPSILSALQAGYQGQNIPATPSFSNYVRDAARTMTNDHYVYWKSLLQGSSMTEIVERQGPNYSRGTDAPTSLKRIVQIPSLAYEAITPATIIKSAWSLVLAQFSASPDIVFGNVISGRNAAVLGVESMIGPCVNMIPVRVSFQSTWSVLDLLKYVQGQQIANMPYESLGFREIVKHCTEWPDWTNFSTVCQHQNIQKQEKLQLGRNEYVLGAVGSQEDFADITVLSTPQEDDGIEICLIFTENSGITLPFAEKLFESLCDTVVSFSSNPRASVPTRDELSSLSRQALKQDIPKRLPDLKVHLENLSKQELASYSTVLSKAWAEILHDFNSEMILPPIIPSSSFYGLGGDIIGTSQVAGLLENEGLRIRVEDLVDHPMFADQLALVVIAAKAKKERDDDDMKDVNALREIPKEKKGLKKLWGKGIGGLAKRVKGRRTGSDQVGVNERMA</sequence>
<dbReference type="InterPro" id="IPR010071">
    <property type="entry name" value="AA_adenyl_dom"/>
</dbReference>
<dbReference type="NCBIfam" id="TIGR01733">
    <property type="entry name" value="AA-adenyl-dom"/>
    <property type="match status" value="5"/>
</dbReference>
<dbReference type="PROSITE" id="PS00455">
    <property type="entry name" value="AMP_BINDING"/>
    <property type="match status" value="3"/>
</dbReference>
<feature type="domain" description="Carrier" evidence="6">
    <location>
        <begin position="7808"/>
        <end position="7886"/>
    </location>
</feature>
<dbReference type="InterPro" id="IPR042099">
    <property type="entry name" value="ANL_N_sf"/>
</dbReference>
<reference evidence="7 8" key="1">
    <citation type="submission" date="2018-05" db="EMBL/GenBank/DDBJ databases">
        <title>Genome sequencing and assembly of the regulated plant pathogen Lachnellula willkommii and related sister species for the development of diagnostic species identification markers.</title>
        <authorList>
            <person name="Giroux E."/>
            <person name="Bilodeau G."/>
        </authorList>
    </citation>
    <scope>NUCLEOTIDE SEQUENCE [LARGE SCALE GENOMIC DNA]</scope>
    <source>
        <strain evidence="7 8">CBS 197.66</strain>
    </source>
</reference>
<accession>A0A8H8RUX0</accession>
<comment type="caution">
    <text evidence="7">The sequence shown here is derived from an EMBL/GenBank/DDBJ whole genome shotgun (WGS) entry which is preliminary data.</text>
</comment>
<dbReference type="PROSITE" id="PS50075">
    <property type="entry name" value="CARRIER"/>
    <property type="match status" value="7"/>
</dbReference>
<feature type="compositionally biased region" description="Low complexity" evidence="5">
    <location>
        <begin position="5909"/>
        <end position="5919"/>
    </location>
</feature>
<keyword evidence="2" id="KW-0597">Phosphoprotein</keyword>
<dbReference type="GO" id="GO:0016874">
    <property type="term" value="F:ligase activity"/>
    <property type="evidence" value="ECO:0007669"/>
    <property type="project" value="UniProtKB-KW"/>
</dbReference>
<name>A0A8H8RUX0_9HELO</name>
<dbReference type="FunFam" id="3.30.559.30:FF:000002">
    <property type="entry name" value="Nonribosomal peptide synthase Pes1"/>
    <property type="match status" value="3"/>
</dbReference>
<keyword evidence="8" id="KW-1185">Reference proteome</keyword>
<dbReference type="FunFam" id="3.30.300.30:FF:000015">
    <property type="entry name" value="Nonribosomal peptide synthase SidD"/>
    <property type="match status" value="5"/>
</dbReference>
<dbReference type="InterPro" id="IPR000873">
    <property type="entry name" value="AMP-dep_synth/lig_dom"/>
</dbReference>
<dbReference type="NCBIfam" id="NF003417">
    <property type="entry name" value="PRK04813.1"/>
    <property type="match status" value="6"/>
</dbReference>
<dbReference type="SUPFAM" id="SSF56801">
    <property type="entry name" value="Acetyl-CoA synthetase-like"/>
    <property type="match status" value="5"/>
</dbReference>
<dbReference type="Gene3D" id="3.30.300.30">
    <property type="match status" value="5"/>
</dbReference>
<dbReference type="EMBL" id="QGMJ01000101">
    <property type="protein sequence ID" value="TVY42319.1"/>
    <property type="molecule type" value="Genomic_DNA"/>
</dbReference>
<dbReference type="FunFam" id="1.10.1200.10:FF:000005">
    <property type="entry name" value="Nonribosomal peptide synthetase 1"/>
    <property type="match status" value="3"/>
</dbReference>
<dbReference type="FunFam" id="3.30.559.10:FF:000037">
    <property type="entry name" value="Nonribosomal peptide synthase Pes1"/>
    <property type="match status" value="1"/>
</dbReference>
<dbReference type="InterPro" id="IPR006162">
    <property type="entry name" value="Ppantetheine_attach_site"/>
</dbReference>
<dbReference type="CDD" id="cd19545">
    <property type="entry name" value="FUM14_C_NRPS-like"/>
    <property type="match status" value="2"/>
</dbReference>
<dbReference type="Gene3D" id="1.10.1200.10">
    <property type="entry name" value="ACP-like"/>
    <property type="match status" value="7"/>
</dbReference>
<feature type="domain" description="Carrier" evidence="6">
    <location>
        <begin position="2333"/>
        <end position="2408"/>
    </location>
</feature>
<dbReference type="Pfam" id="PF00668">
    <property type="entry name" value="Condensation"/>
    <property type="match status" value="9"/>
</dbReference>
<dbReference type="InterPro" id="IPR009081">
    <property type="entry name" value="PP-bd_ACP"/>
</dbReference>
<dbReference type="Gene3D" id="3.30.559.10">
    <property type="entry name" value="Chloramphenicol acetyltransferase-like domain"/>
    <property type="match status" value="9"/>
</dbReference>
<dbReference type="SUPFAM" id="SSF52777">
    <property type="entry name" value="CoA-dependent acyltransferases"/>
    <property type="match status" value="19"/>
</dbReference>
<evidence type="ECO:0000256" key="3">
    <source>
        <dbReference type="ARBA" id="ARBA00022598"/>
    </source>
</evidence>
<proteinExistence type="inferred from homology"/>
<dbReference type="Gene3D" id="3.40.50.12780">
    <property type="entry name" value="N-terminal domain of ligase-like"/>
    <property type="match status" value="5"/>
</dbReference>
<dbReference type="InterPro" id="IPR001242">
    <property type="entry name" value="Condensation_dom"/>
</dbReference>
<evidence type="ECO:0000256" key="4">
    <source>
        <dbReference type="ARBA" id="ARBA00029454"/>
    </source>
</evidence>
<dbReference type="FunFam" id="3.40.50.980:FF:000001">
    <property type="entry name" value="Non-ribosomal peptide synthetase"/>
    <property type="match status" value="2"/>
</dbReference>
<dbReference type="Gene3D" id="2.30.38.10">
    <property type="entry name" value="Luciferase, Domain 3"/>
    <property type="match status" value="1"/>
</dbReference>
<dbReference type="FunFam" id="3.30.559.10:FF:000017">
    <property type="entry name" value="Nonribosomal peptide synthase Pes1"/>
    <property type="match status" value="1"/>
</dbReference>
<dbReference type="InterPro" id="IPR045851">
    <property type="entry name" value="AMP-bd_C_sf"/>
</dbReference>
<dbReference type="FunFam" id="3.40.50.12780:FF:000014">
    <property type="entry name" value="Nonribosomal peptide synthetase 1"/>
    <property type="match status" value="5"/>
</dbReference>